<evidence type="ECO:0000313" key="1">
    <source>
        <dbReference type="EMBL" id="QHT26579.1"/>
    </source>
</evidence>
<accession>A0A6C0EE91</accession>
<evidence type="ECO:0008006" key="2">
    <source>
        <dbReference type="Google" id="ProtNLM"/>
    </source>
</evidence>
<dbReference type="EMBL" id="MN739799">
    <property type="protein sequence ID" value="QHT26579.1"/>
    <property type="molecule type" value="Genomic_DNA"/>
</dbReference>
<dbReference type="Gene3D" id="3.40.50.150">
    <property type="entry name" value="Vaccinia Virus protein VP39"/>
    <property type="match status" value="1"/>
</dbReference>
<protein>
    <recommendedName>
        <fullName evidence="2">Methyltransferase FkbM domain-containing protein</fullName>
    </recommendedName>
</protein>
<proteinExistence type="predicted"/>
<dbReference type="InterPro" id="IPR029063">
    <property type="entry name" value="SAM-dependent_MTases_sf"/>
</dbReference>
<dbReference type="SUPFAM" id="SSF53335">
    <property type="entry name" value="S-adenosyl-L-methionine-dependent methyltransferases"/>
    <property type="match status" value="1"/>
</dbReference>
<dbReference type="AlphaFoldDB" id="A0A6C0EE91"/>
<reference evidence="1" key="1">
    <citation type="journal article" date="2020" name="Nature">
        <title>Giant virus diversity and host interactions through global metagenomics.</title>
        <authorList>
            <person name="Schulz F."/>
            <person name="Roux S."/>
            <person name="Paez-Espino D."/>
            <person name="Jungbluth S."/>
            <person name="Walsh D.A."/>
            <person name="Denef V.J."/>
            <person name="McMahon K.D."/>
            <person name="Konstantinidis K.T."/>
            <person name="Eloe-Fadrosh E.A."/>
            <person name="Kyrpides N.C."/>
            <person name="Woyke T."/>
        </authorList>
    </citation>
    <scope>NUCLEOTIDE SEQUENCE</scope>
    <source>
        <strain evidence="1">GVMAG-M-3300023179-2</strain>
    </source>
</reference>
<name>A0A6C0EE91_9ZZZZ</name>
<sequence length="219" mass="26102">MEIRDKDDILIDISNIEKPEQDLVDKYILENDIVLELGARYGSVSCIINSKLKNKYNQVVVEPDDRVWTALEKNKNKNNCDFNIVKGFISNKKLDLTNLDAYFDGYGATFLENDNTKISSYTLKEIEEKYKLNFNVLIADCEGFLEVFFDENPDFYDKLRLIIFEEDYPEKCDYNKIKNTLREKQFNCIIDGFHNVWLKSENNEKYKYQHLRYNRKNKY</sequence>
<organism evidence="1">
    <name type="scientific">viral metagenome</name>
    <dbReference type="NCBI Taxonomy" id="1070528"/>
    <lineage>
        <taxon>unclassified sequences</taxon>
        <taxon>metagenomes</taxon>
        <taxon>organismal metagenomes</taxon>
    </lineage>
</organism>